<dbReference type="Gene3D" id="3.10.450.50">
    <property type="match status" value="1"/>
</dbReference>
<dbReference type="EMBL" id="JADGJW010000779">
    <property type="protein sequence ID" value="KAJ3212434.1"/>
    <property type="molecule type" value="Genomic_DNA"/>
</dbReference>
<keyword evidence="2" id="KW-1185">Reference proteome</keyword>
<dbReference type="AlphaFoldDB" id="A0AAD5XTJ3"/>
<dbReference type="Proteomes" id="UP001211065">
    <property type="component" value="Unassembled WGS sequence"/>
</dbReference>
<name>A0AAD5XTJ3_9FUNG</name>
<dbReference type="SUPFAM" id="SSF54427">
    <property type="entry name" value="NTF2-like"/>
    <property type="match status" value="1"/>
</dbReference>
<protein>
    <recommendedName>
        <fullName evidence="3">Nuclear transport factor 2 family protein</fullName>
    </recommendedName>
</protein>
<reference evidence="1" key="1">
    <citation type="submission" date="2020-05" db="EMBL/GenBank/DDBJ databases">
        <title>Phylogenomic resolution of chytrid fungi.</title>
        <authorList>
            <person name="Stajich J.E."/>
            <person name="Amses K."/>
            <person name="Simmons R."/>
            <person name="Seto K."/>
            <person name="Myers J."/>
            <person name="Bonds A."/>
            <person name="Quandt C.A."/>
            <person name="Barry K."/>
            <person name="Liu P."/>
            <person name="Grigoriev I."/>
            <person name="Longcore J.E."/>
            <person name="James T.Y."/>
        </authorList>
    </citation>
    <scope>NUCLEOTIDE SEQUENCE</scope>
    <source>
        <strain evidence="1">JEL0476</strain>
    </source>
</reference>
<evidence type="ECO:0000313" key="2">
    <source>
        <dbReference type="Proteomes" id="UP001211065"/>
    </source>
</evidence>
<evidence type="ECO:0008006" key="3">
    <source>
        <dbReference type="Google" id="ProtNLM"/>
    </source>
</evidence>
<dbReference type="InterPro" id="IPR032710">
    <property type="entry name" value="NTF2-like_dom_sf"/>
</dbReference>
<evidence type="ECO:0000313" key="1">
    <source>
        <dbReference type="EMBL" id="KAJ3212434.1"/>
    </source>
</evidence>
<gene>
    <name evidence="1" type="ORF">HK099_007728</name>
</gene>
<organism evidence="1 2">
    <name type="scientific">Clydaea vesicula</name>
    <dbReference type="NCBI Taxonomy" id="447962"/>
    <lineage>
        <taxon>Eukaryota</taxon>
        <taxon>Fungi</taxon>
        <taxon>Fungi incertae sedis</taxon>
        <taxon>Chytridiomycota</taxon>
        <taxon>Chytridiomycota incertae sedis</taxon>
        <taxon>Chytridiomycetes</taxon>
        <taxon>Lobulomycetales</taxon>
        <taxon>Lobulomycetaceae</taxon>
        <taxon>Clydaea</taxon>
    </lineage>
</organism>
<proteinExistence type="predicted"/>
<accession>A0AAD5XTJ3</accession>
<comment type="caution">
    <text evidence="1">The sequence shown here is derived from an EMBL/GenBank/DDBJ whole genome shotgun (WGS) entry which is preliminary data.</text>
</comment>
<sequence length="131" mass="15359">MEDAFNTWNYILETRDFKKLSALLDENVVFHTPVYLKPRIGRKLVTVILAAAITNFKNFKYNRKWFSTDKLNWALEFEAVIDGKMAKVMMRPVKQVMRFGEMQEVAIKELLVSYGIDFEVAMKQVKTESKL</sequence>